<keyword evidence="1" id="KW-0812">Transmembrane</keyword>
<dbReference type="Gene3D" id="1.20.120.1200">
    <property type="entry name" value="NADH-ubiquinone/plastoquinone oxidoreductase chain 6, subunit NuoJ"/>
    <property type="match status" value="1"/>
</dbReference>
<dbReference type="RefSeq" id="WP_081749923.1">
    <property type="nucleotide sequence ID" value="NZ_AQQW01000037.1"/>
</dbReference>
<dbReference type="AlphaFoldDB" id="W4HEP7"/>
<sequence>MTDILVALLAIFAVWSGWRVFRVDSMVRASFALMLSFIAVGGIGVLLSAPYIGVATVFMMAVEMMVMAIFMVMFMMNPAGLNPMVMVHQHRLSIGAGVVAALGLATAALLVDLPSDPVARGAEVVAPLGHELLGPSMLIFETAGVTLLATMVGAVILSSRPGRYGDSTEGARPPGLHPGGTPAGRQPEGGGGHHHHHHGHGHGGGGDGGGHDHDHGGRHEEHGGHQHHGHTSGGGDHGDGDADHGGGHDHGHDDPGAQGDHSAHGSVHDHADHAHGDEGKAHGGHDPEASEDTLTHGGRT</sequence>
<proteinExistence type="inferred from homology"/>
<keyword evidence="1" id="KW-0520">NAD</keyword>
<keyword evidence="1" id="KW-0472">Membrane</keyword>
<comment type="caution">
    <text evidence="3">The sequence shown here is derived from an EMBL/GenBank/DDBJ whole genome shotgun (WGS) entry which is preliminary data.</text>
</comment>
<feature type="compositionally biased region" description="Basic residues" evidence="2">
    <location>
        <begin position="192"/>
        <end position="201"/>
    </location>
</feature>
<evidence type="ECO:0000313" key="4">
    <source>
        <dbReference type="Proteomes" id="UP000019063"/>
    </source>
</evidence>
<dbReference type="EC" id="7.1.1.-" evidence="1"/>
<keyword evidence="1" id="KW-1133">Transmembrane helix</keyword>
<dbReference type="InterPro" id="IPR001457">
    <property type="entry name" value="NADH_UbQ/plastoQ_OxRdtase_su6"/>
</dbReference>
<dbReference type="STRING" id="1379903.ATO8_21271"/>
<evidence type="ECO:0000256" key="2">
    <source>
        <dbReference type="SAM" id="MobiDB-lite"/>
    </source>
</evidence>
<comment type="similarity">
    <text evidence="1">Belongs to the complex I subunit 6 family.</text>
</comment>
<feature type="compositionally biased region" description="Basic and acidic residues" evidence="2">
    <location>
        <begin position="209"/>
        <end position="224"/>
    </location>
</feature>
<accession>W4HEP7</accession>
<dbReference type="Pfam" id="PF00499">
    <property type="entry name" value="Oxidored_q3"/>
    <property type="match status" value="1"/>
</dbReference>
<keyword evidence="1" id="KW-0874">Quinone</keyword>
<feature type="transmembrane region" description="Helical" evidence="1">
    <location>
        <begin position="6"/>
        <end position="21"/>
    </location>
</feature>
<evidence type="ECO:0000256" key="1">
    <source>
        <dbReference type="RuleBase" id="RU004429"/>
    </source>
</evidence>
<dbReference type="eggNOG" id="COG0839">
    <property type="taxonomic scope" value="Bacteria"/>
</dbReference>
<feature type="transmembrane region" description="Helical" evidence="1">
    <location>
        <begin position="58"/>
        <end position="80"/>
    </location>
</feature>
<feature type="region of interest" description="Disordered" evidence="2">
    <location>
        <begin position="163"/>
        <end position="300"/>
    </location>
</feature>
<gene>
    <name evidence="3" type="ORF">ATO8_21271</name>
</gene>
<dbReference type="GO" id="GO:0048038">
    <property type="term" value="F:quinone binding"/>
    <property type="evidence" value="ECO:0007669"/>
    <property type="project" value="UniProtKB-UniRule"/>
</dbReference>
<feature type="compositionally biased region" description="Basic and acidic residues" evidence="2">
    <location>
        <begin position="236"/>
        <end position="288"/>
    </location>
</feature>
<dbReference type="PATRIC" id="fig|1317118.6.peg.4349"/>
<feature type="compositionally biased region" description="Gly residues" evidence="2">
    <location>
        <begin position="177"/>
        <end position="190"/>
    </location>
</feature>
<comment type="subcellular location">
    <subcellularLocation>
        <location evidence="1">Cell membrane</location>
        <topology evidence="1">Multi-pass membrane protein</topology>
    </subcellularLocation>
</comment>
<comment type="function">
    <text evidence="1">NDH-1 shuttles electrons from NADH, via FMN and iron-sulfur (Fe-S) centers, to quinones in the respiratory chain. Couples the redox reaction to proton translocation (for every two electrons transferred, four hydrogen ions are translocated across the cytoplasmic membrane), and thus conserves the redox energy in a proton gradient.</text>
</comment>
<evidence type="ECO:0000313" key="3">
    <source>
        <dbReference type="EMBL" id="ETW10621.1"/>
    </source>
</evidence>
<reference evidence="3 4" key="1">
    <citation type="journal article" date="2014" name="Antonie Van Leeuwenhoek">
        <title>Roseivivax atlanticus sp. nov., isolated from surface seawater of the Atlantic Ocean.</title>
        <authorList>
            <person name="Li G."/>
            <person name="Lai Q."/>
            <person name="Liu X."/>
            <person name="Sun F."/>
            <person name="Shao Z."/>
        </authorList>
    </citation>
    <scope>NUCLEOTIDE SEQUENCE [LARGE SCALE GENOMIC DNA]</scope>
    <source>
        <strain evidence="3 4">22II-s10s</strain>
    </source>
</reference>
<keyword evidence="1" id="KW-1003">Cell membrane</keyword>
<dbReference type="InterPro" id="IPR042106">
    <property type="entry name" value="Nuo/plastoQ_OxRdtase_6_NuoJ"/>
</dbReference>
<comment type="catalytic activity">
    <reaction evidence="1">
        <text>a quinone + NADH + 5 H(+)(in) = a quinol + NAD(+) + 4 H(+)(out)</text>
        <dbReference type="Rhea" id="RHEA:57888"/>
        <dbReference type="ChEBI" id="CHEBI:15378"/>
        <dbReference type="ChEBI" id="CHEBI:24646"/>
        <dbReference type="ChEBI" id="CHEBI:57540"/>
        <dbReference type="ChEBI" id="CHEBI:57945"/>
        <dbReference type="ChEBI" id="CHEBI:132124"/>
    </reaction>
</comment>
<feature type="transmembrane region" description="Helical" evidence="1">
    <location>
        <begin position="92"/>
        <end position="111"/>
    </location>
</feature>
<dbReference type="Proteomes" id="UP000019063">
    <property type="component" value="Unassembled WGS sequence"/>
</dbReference>
<dbReference type="GO" id="GO:0005886">
    <property type="term" value="C:plasma membrane"/>
    <property type="evidence" value="ECO:0007669"/>
    <property type="project" value="UniProtKB-SubCell"/>
</dbReference>
<organism evidence="3 4">
    <name type="scientific">Roseivivax marinus</name>
    <dbReference type="NCBI Taxonomy" id="1379903"/>
    <lineage>
        <taxon>Bacteria</taxon>
        <taxon>Pseudomonadati</taxon>
        <taxon>Pseudomonadota</taxon>
        <taxon>Alphaproteobacteria</taxon>
        <taxon>Rhodobacterales</taxon>
        <taxon>Roseobacteraceae</taxon>
        <taxon>Roseivivax</taxon>
    </lineage>
</organism>
<protein>
    <recommendedName>
        <fullName evidence="1">NADH-quinone oxidoreductase subunit J</fullName>
        <ecNumber evidence="1">7.1.1.-</ecNumber>
    </recommendedName>
</protein>
<feature type="transmembrane region" description="Helical" evidence="1">
    <location>
        <begin position="137"/>
        <end position="157"/>
    </location>
</feature>
<keyword evidence="4" id="KW-1185">Reference proteome</keyword>
<dbReference type="EMBL" id="AQQW01000037">
    <property type="protein sequence ID" value="ETW10621.1"/>
    <property type="molecule type" value="Genomic_DNA"/>
</dbReference>
<name>W4HEP7_9RHOB</name>
<feature type="transmembrane region" description="Helical" evidence="1">
    <location>
        <begin position="33"/>
        <end position="52"/>
    </location>
</feature>
<dbReference type="GO" id="GO:0008137">
    <property type="term" value="F:NADH dehydrogenase (ubiquinone) activity"/>
    <property type="evidence" value="ECO:0007669"/>
    <property type="project" value="UniProtKB-UniRule"/>
</dbReference>